<sequence>MQAENMASLNIFNHTFPFLQLPPEVRNMIYLFALPSDPVLPRGPKSTSVWRDDSGQWRRSTPPIQPQHPSLNIFLVCRQLHQEASYIFYHHAHFVIKLQRTYSHRQTTGTQIQNPRFESKDLWKNQYARVRNIDLELSWPLSRPVAKCLHLYRTSRLLENFQNLETVTVRFKPLLQRKGSEGFESSSWQSPDKIDCEQLLRSLEWLPKKYPNLCIEIETFRSETGDGTLRSLTMYKLEEYMKELRDATTRPAGREQHDTLANFIG</sequence>
<keyword evidence="3" id="KW-1185">Reference proteome</keyword>
<dbReference type="InterPro" id="IPR038883">
    <property type="entry name" value="AN11006-like"/>
</dbReference>
<proteinExistence type="predicted"/>
<feature type="domain" description="2EXR" evidence="1">
    <location>
        <begin position="17"/>
        <end position="94"/>
    </location>
</feature>
<organism evidence="2 3">
    <name type="scientific">Stereocaulon virgatum</name>
    <dbReference type="NCBI Taxonomy" id="373712"/>
    <lineage>
        <taxon>Eukaryota</taxon>
        <taxon>Fungi</taxon>
        <taxon>Dikarya</taxon>
        <taxon>Ascomycota</taxon>
        <taxon>Pezizomycotina</taxon>
        <taxon>Lecanoromycetes</taxon>
        <taxon>OSLEUM clade</taxon>
        <taxon>Lecanoromycetidae</taxon>
        <taxon>Lecanorales</taxon>
        <taxon>Lecanorineae</taxon>
        <taxon>Stereocaulaceae</taxon>
        <taxon>Stereocaulon</taxon>
    </lineage>
</organism>
<evidence type="ECO:0000313" key="2">
    <source>
        <dbReference type="EMBL" id="KAL2041941.1"/>
    </source>
</evidence>
<name>A0ABR4AAN4_9LECA</name>
<evidence type="ECO:0000313" key="3">
    <source>
        <dbReference type="Proteomes" id="UP001590950"/>
    </source>
</evidence>
<dbReference type="Proteomes" id="UP001590950">
    <property type="component" value="Unassembled WGS sequence"/>
</dbReference>
<protein>
    <recommendedName>
        <fullName evidence="1">2EXR domain-containing protein</fullName>
    </recommendedName>
</protein>
<accession>A0ABR4AAN4</accession>
<dbReference type="PANTHER" id="PTHR42085">
    <property type="entry name" value="F-BOX DOMAIN-CONTAINING PROTEIN"/>
    <property type="match status" value="1"/>
</dbReference>
<dbReference type="EMBL" id="JBEFKJ010000015">
    <property type="protein sequence ID" value="KAL2041941.1"/>
    <property type="molecule type" value="Genomic_DNA"/>
</dbReference>
<evidence type="ECO:0000259" key="1">
    <source>
        <dbReference type="Pfam" id="PF20150"/>
    </source>
</evidence>
<dbReference type="PANTHER" id="PTHR42085:SF2">
    <property type="entry name" value="F-BOX DOMAIN-CONTAINING PROTEIN"/>
    <property type="match status" value="1"/>
</dbReference>
<comment type="caution">
    <text evidence="2">The sequence shown here is derived from an EMBL/GenBank/DDBJ whole genome shotgun (WGS) entry which is preliminary data.</text>
</comment>
<reference evidence="2 3" key="1">
    <citation type="submission" date="2024-09" db="EMBL/GenBank/DDBJ databases">
        <title>Rethinking Asexuality: The Enigmatic Case of Functional Sexual Genes in Lepraria (Stereocaulaceae).</title>
        <authorList>
            <person name="Doellman M."/>
            <person name="Sun Y."/>
            <person name="Barcenas-Pena A."/>
            <person name="Lumbsch H.T."/>
            <person name="Grewe F."/>
        </authorList>
    </citation>
    <scope>NUCLEOTIDE SEQUENCE [LARGE SCALE GENOMIC DNA]</scope>
    <source>
        <strain evidence="2 3">Mercado 3170</strain>
    </source>
</reference>
<dbReference type="InterPro" id="IPR045518">
    <property type="entry name" value="2EXR"/>
</dbReference>
<gene>
    <name evidence="2" type="ORF">N7G274_005129</name>
</gene>
<dbReference type="Pfam" id="PF20150">
    <property type="entry name" value="2EXR"/>
    <property type="match status" value="1"/>
</dbReference>